<evidence type="ECO:0000313" key="1">
    <source>
        <dbReference type="EMBL" id="SMC69387.1"/>
    </source>
</evidence>
<name>A0A1W2B8S5_9PSEU</name>
<dbReference type="AlphaFoldDB" id="A0A1W2B8S5"/>
<keyword evidence="2" id="KW-1185">Reference proteome</keyword>
<dbReference type="eggNOG" id="ENOG50328I8">
    <property type="taxonomic scope" value="Bacteria"/>
</dbReference>
<dbReference type="RefSeq" id="WP_157512905.1">
    <property type="nucleotide sequence ID" value="NZ_FWYC01000004.1"/>
</dbReference>
<dbReference type="Proteomes" id="UP000192840">
    <property type="component" value="Unassembled WGS sequence"/>
</dbReference>
<gene>
    <name evidence="1" type="ORF">SAMN05660733_01259</name>
</gene>
<reference evidence="2" key="1">
    <citation type="submission" date="2017-04" db="EMBL/GenBank/DDBJ databases">
        <authorList>
            <person name="Varghese N."/>
            <person name="Submissions S."/>
        </authorList>
    </citation>
    <scope>NUCLEOTIDE SEQUENCE [LARGE SCALE GENOMIC DNA]</scope>
    <source>
        <strain evidence="2">DSM 44073</strain>
    </source>
</reference>
<accession>A0A1W2B8S5</accession>
<organism evidence="1 2">
    <name type="scientific">Lentzea albidocapillata</name>
    <dbReference type="NCBI Taxonomy" id="40571"/>
    <lineage>
        <taxon>Bacteria</taxon>
        <taxon>Bacillati</taxon>
        <taxon>Actinomycetota</taxon>
        <taxon>Actinomycetes</taxon>
        <taxon>Pseudonocardiales</taxon>
        <taxon>Pseudonocardiaceae</taxon>
        <taxon>Lentzea</taxon>
    </lineage>
</organism>
<dbReference type="STRING" id="40571.SAMN05660733_01259"/>
<sequence length="53" mass="6077">MTAEHPNHGAPDEVDAQEIREAFGVRVARIRAELTSTWNKLSQNERDTDTRKQ</sequence>
<proteinExistence type="predicted"/>
<protein>
    <submittedName>
        <fullName evidence="1">Uncharacterized protein</fullName>
    </submittedName>
</protein>
<evidence type="ECO:0000313" key="2">
    <source>
        <dbReference type="Proteomes" id="UP000192840"/>
    </source>
</evidence>
<dbReference type="OrthoDB" id="3697393at2"/>
<dbReference type="EMBL" id="FWYC01000004">
    <property type="protein sequence ID" value="SMC69387.1"/>
    <property type="molecule type" value="Genomic_DNA"/>
</dbReference>